<evidence type="ECO:0000259" key="7">
    <source>
        <dbReference type="Pfam" id="PF26311"/>
    </source>
</evidence>
<evidence type="ECO:0000313" key="8">
    <source>
        <dbReference type="EMBL" id="AIF20581.1"/>
    </source>
</evidence>
<dbReference type="Pfam" id="PF01494">
    <property type="entry name" value="FAD_binding_3"/>
    <property type="match status" value="1"/>
</dbReference>
<comment type="cofactor">
    <cofactor evidence="1">
        <name>FAD</name>
        <dbReference type="ChEBI" id="CHEBI:57692"/>
    </cofactor>
</comment>
<protein>
    <submittedName>
        <fullName evidence="8">Dehydrogenase (FixC)</fullName>
    </submittedName>
</protein>
<organism evidence="8">
    <name type="scientific">uncultured marine thaumarchaeote KM3_90_G11</name>
    <dbReference type="NCBI Taxonomy" id="1456344"/>
    <lineage>
        <taxon>Archaea</taxon>
        <taxon>Nitrososphaerota</taxon>
        <taxon>environmental samples</taxon>
    </lineage>
</organism>
<reference evidence="8" key="1">
    <citation type="journal article" date="2014" name="Genome Biol. Evol.">
        <title>Pangenome evidence for extensive interdomain horizontal transfer affecting lineage core and shell genes in uncultured planktonic thaumarchaeota and euryarchaeota.</title>
        <authorList>
            <person name="Deschamps P."/>
            <person name="Zivanovic Y."/>
            <person name="Moreira D."/>
            <person name="Rodriguez-Valera F."/>
            <person name="Lopez-Garcia P."/>
        </authorList>
    </citation>
    <scope>NUCLEOTIDE SEQUENCE</scope>
</reference>
<dbReference type="InterPro" id="IPR059103">
    <property type="entry name" value="FixC-like_C"/>
</dbReference>
<dbReference type="InterPro" id="IPR002938">
    <property type="entry name" value="FAD-bd"/>
</dbReference>
<evidence type="ECO:0000259" key="6">
    <source>
        <dbReference type="Pfam" id="PF21162"/>
    </source>
</evidence>
<dbReference type="PANTHER" id="PTHR43624:SF2">
    <property type="entry name" value="ELECTRON TRANSFER FLAVOPROTEIN-QUINONE OXIDOREDUCTASE YDIS-RELATED"/>
    <property type="match status" value="1"/>
</dbReference>
<dbReference type="PRINTS" id="PR00420">
    <property type="entry name" value="RNGMNOXGNASE"/>
</dbReference>
<sequence>MSTDYDVIIVGAGPAGSAAAYSLAKNGHQVLILERGKEPGSKNVYGGRIYPYSLAKLIPDFADDAPIERNITKESIMFMTEKSSFQTNFSSDQSVNHGFTAFRSKFDSWFAQKAVEAGAELFPEIKVDDVIFDENRFITGIKSGEDEITSKLVIAADGATSIIAKKAGLRNQFNSEHFSVGVKEVIELPNNVINDRFCISENNGAALVCVGFPTNYLRGGAFIYTNKSSISIGLVVKGTDLVNTKTQVSSLLNTFKNHPDISCIVNEGKVAEYSAHLVPEAGYDMLPKLFGDGILVCGDAAGMLLNNGYTFRGVDLAISSGIAAADAFIAANNQNNFSSSSLSNYEKLLYDQNVLTDIKKFKKGPKYMENPRLYSDYPKLICNIFESLYNIDGNSQKLVREIVRGSIKNNNISSLNLILDSIKGANAL</sequence>
<dbReference type="Pfam" id="PF21162">
    <property type="entry name" value="ETFQO_UQ-bd"/>
    <property type="match status" value="1"/>
</dbReference>
<dbReference type="GO" id="GO:0016491">
    <property type="term" value="F:oxidoreductase activity"/>
    <property type="evidence" value="ECO:0007669"/>
    <property type="project" value="UniProtKB-KW"/>
</dbReference>
<dbReference type="GO" id="GO:0071949">
    <property type="term" value="F:FAD binding"/>
    <property type="evidence" value="ECO:0007669"/>
    <property type="project" value="InterPro"/>
</dbReference>
<dbReference type="InterPro" id="IPR036188">
    <property type="entry name" value="FAD/NAD-bd_sf"/>
</dbReference>
<dbReference type="Pfam" id="PF26311">
    <property type="entry name" value="ETF-QO_FixC_C"/>
    <property type="match status" value="1"/>
</dbReference>
<dbReference type="EMBL" id="KF901168">
    <property type="protein sequence ID" value="AIF20581.1"/>
    <property type="molecule type" value="Genomic_DNA"/>
</dbReference>
<keyword evidence="2" id="KW-0285">Flavoprotein</keyword>
<keyword evidence="4" id="KW-0560">Oxidoreductase</keyword>
<evidence type="ECO:0000256" key="3">
    <source>
        <dbReference type="ARBA" id="ARBA00022827"/>
    </source>
</evidence>
<feature type="domain" description="FAD-binding" evidence="5">
    <location>
        <begin position="4"/>
        <end position="177"/>
    </location>
</feature>
<gene>
    <name evidence="8" type="primary">fixC</name>
</gene>
<dbReference type="SUPFAM" id="SSF54373">
    <property type="entry name" value="FAD-linked reductases, C-terminal domain"/>
    <property type="match status" value="1"/>
</dbReference>
<dbReference type="PANTHER" id="PTHR43624">
    <property type="entry name" value="ELECTRON TRANSFER FLAVOPROTEIN-QUINONE OXIDOREDUCTASE YDIS-RELATED"/>
    <property type="match status" value="1"/>
</dbReference>
<dbReference type="InterPro" id="IPR049398">
    <property type="entry name" value="ETF-QO/FixC_UQ-bd"/>
</dbReference>
<dbReference type="Gene3D" id="3.50.50.60">
    <property type="entry name" value="FAD/NAD(P)-binding domain"/>
    <property type="match status" value="1"/>
</dbReference>
<accession>A0A075HW73</accession>
<name>A0A075HW73_9ARCH</name>
<evidence type="ECO:0000256" key="2">
    <source>
        <dbReference type="ARBA" id="ARBA00022630"/>
    </source>
</evidence>
<evidence type="ECO:0000256" key="1">
    <source>
        <dbReference type="ARBA" id="ARBA00001974"/>
    </source>
</evidence>
<keyword evidence="3" id="KW-0274">FAD</keyword>
<feature type="domain" description="ETF-QO/FixC ubiquinone-binding" evidence="6">
    <location>
        <begin position="178"/>
        <end position="276"/>
    </location>
</feature>
<dbReference type="SUPFAM" id="SSF51905">
    <property type="entry name" value="FAD/NAD(P)-binding domain"/>
    <property type="match status" value="1"/>
</dbReference>
<evidence type="ECO:0000259" key="5">
    <source>
        <dbReference type="Pfam" id="PF01494"/>
    </source>
</evidence>
<evidence type="ECO:0000256" key="4">
    <source>
        <dbReference type="ARBA" id="ARBA00023002"/>
    </source>
</evidence>
<dbReference type="AlphaFoldDB" id="A0A075HW73"/>
<dbReference type="InterPro" id="IPR039651">
    <property type="entry name" value="FixC-like"/>
</dbReference>
<feature type="domain" description="FixC-like C-terminal" evidence="7">
    <location>
        <begin position="365"/>
        <end position="427"/>
    </location>
</feature>
<proteinExistence type="predicted"/>